<evidence type="ECO:0000256" key="2">
    <source>
        <dbReference type="ARBA" id="ARBA00022576"/>
    </source>
</evidence>
<dbReference type="InterPro" id="IPR050859">
    <property type="entry name" value="Class-I_PLP-dep_aminotransf"/>
</dbReference>
<evidence type="ECO:0000313" key="7">
    <source>
        <dbReference type="Proteomes" id="UP000785613"/>
    </source>
</evidence>
<sequence>MQIANTKLNLALGDAKVEVMNFLNEIAMRYPDCISFAPGRPREEFFDVAAALGYVQDFVDYRGTGDEAGYAELGQYGRTNGMLGQLIATLLERDESVSVEPQDIVVTVGCQEAMCICLIALCGNPGDVALVADPAYIGISGAASLLGIEVAAVATDSQGVHPAGLEAQLAALRAAGKTPRILYLSPDFANPTGASTPSERRAQLLDLTRRHGVLVLEDHAYNYFCYDEQKLPCLKSTPEADHVLFLGSFSKSIFPGLRLGFIAAGQVVTWADGRTCRLADELSKVKSLLTVNTSPINQAIVGGILLRNACSLHGFVAPRRAALLASRDSMLAALRTHFPPDAAWTAGVSWTAPSGGFFLSMTLPFIVTSEDLLLSAREYGVLWTPMSYFYLDQRATREIRLSFSYVTPAQIDKGIAALARQVMQQVHMREAA</sequence>
<organism evidence="6 7">
    <name type="scientific">Massilia rubra</name>
    <dbReference type="NCBI Taxonomy" id="2607910"/>
    <lineage>
        <taxon>Bacteria</taxon>
        <taxon>Pseudomonadati</taxon>
        <taxon>Pseudomonadota</taxon>
        <taxon>Betaproteobacteria</taxon>
        <taxon>Burkholderiales</taxon>
        <taxon>Oxalobacteraceae</taxon>
        <taxon>Telluria group</taxon>
        <taxon>Massilia</taxon>
    </lineage>
</organism>
<dbReference type="InterPro" id="IPR015424">
    <property type="entry name" value="PyrdxlP-dep_Trfase"/>
</dbReference>
<dbReference type="Pfam" id="PF00155">
    <property type="entry name" value="Aminotran_1_2"/>
    <property type="match status" value="1"/>
</dbReference>
<reference evidence="6 7" key="1">
    <citation type="submission" date="2019-09" db="EMBL/GenBank/DDBJ databases">
        <title>Taxonomy of Antarctic Massilia spp.: description of Massilia rubra sp. nov., Massilia aquatica sp. nov., Massilia mucilaginosa sp. nov., Massilia frigida sp. nov. isolated from streams, lakes and regoliths.</title>
        <authorList>
            <person name="Holochova P."/>
            <person name="Sedlacek I."/>
            <person name="Kralova S."/>
            <person name="Maslanova I."/>
            <person name="Busse H.-J."/>
            <person name="Stankova E."/>
            <person name="Vrbovska V."/>
            <person name="Kovarovic V."/>
            <person name="Bartak M."/>
            <person name="Svec P."/>
            <person name="Pantucek R."/>
        </authorList>
    </citation>
    <scope>NUCLEOTIDE SEQUENCE [LARGE SCALE GENOMIC DNA]</scope>
    <source>
        <strain evidence="6 7">CCM 8692</strain>
    </source>
</reference>
<dbReference type="CDD" id="cd00609">
    <property type="entry name" value="AAT_like"/>
    <property type="match status" value="1"/>
</dbReference>
<evidence type="ECO:0000259" key="5">
    <source>
        <dbReference type="Pfam" id="PF00155"/>
    </source>
</evidence>
<comment type="caution">
    <text evidence="6">The sequence shown here is derived from an EMBL/GenBank/DDBJ whole genome shotgun (WGS) entry which is preliminary data.</text>
</comment>
<evidence type="ECO:0000256" key="1">
    <source>
        <dbReference type="ARBA" id="ARBA00001933"/>
    </source>
</evidence>
<gene>
    <name evidence="6" type="ORF">F0185_06950</name>
</gene>
<dbReference type="PANTHER" id="PTHR42790">
    <property type="entry name" value="AMINOTRANSFERASE"/>
    <property type="match status" value="1"/>
</dbReference>
<evidence type="ECO:0000256" key="4">
    <source>
        <dbReference type="ARBA" id="ARBA00022898"/>
    </source>
</evidence>
<accession>A0ABX0LET2</accession>
<dbReference type="InterPro" id="IPR004839">
    <property type="entry name" value="Aminotransferase_I/II_large"/>
</dbReference>
<keyword evidence="3" id="KW-0808">Transferase</keyword>
<dbReference type="PANTHER" id="PTHR42790:SF19">
    <property type="entry name" value="KYNURENINE_ALPHA-AMINOADIPATE AMINOTRANSFERASE, MITOCHONDRIAL"/>
    <property type="match status" value="1"/>
</dbReference>
<keyword evidence="7" id="KW-1185">Reference proteome</keyword>
<keyword evidence="4" id="KW-0663">Pyridoxal phosphate</keyword>
<proteinExistence type="predicted"/>
<feature type="domain" description="Aminotransferase class I/classII large" evidence="5">
    <location>
        <begin position="82"/>
        <end position="418"/>
    </location>
</feature>
<dbReference type="Gene3D" id="3.40.640.10">
    <property type="entry name" value="Type I PLP-dependent aspartate aminotransferase-like (Major domain)"/>
    <property type="match status" value="1"/>
</dbReference>
<dbReference type="InterPro" id="IPR015422">
    <property type="entry name" value="PyrdxlP-dep_Trfase_small"/>
</dbReference>
<name>A0ABX0LET2_9BURK</name>
<dbReference type="RefSeq" id="WP_167222895.1">
    <property type="nucleotide sequence ID" value="NZ_VUYU01000004.1"/>
</dbReference>
<keyword evidence="2 6" id="KW-0032">Aminotransferase</keyword>
<dbReference type="GO" id="GO:0008483">
    <property type="term" value="F:transaminase activity"/>
    <property type="evidence" value="ECO:0007669"/>
    <property type="project" value="UniProtKB-KW"/>
</dbReference>
<protein>
    <submittedName>
        <fullName evidence="6">PLP-dependent aminotransferase family protein</fullName>
    </submittedName>
</protein>
<dbReference type="SUPFAM" id="SSF53383">
    <property type="entry name" value="PLP-dependent transferases"/>
    <property type="match status" value="1"/>
</dbReference>
<evidence type="ECO:0000256" key="3">
    <source>
        <dbReference type="ARBA" id="ARBA00022679"/>
    </source>
</evidence>
<dbReference type="EMBL" id="VUYU01000004">
    <property type="protein sequence ID" value="NHZ33326.1"/>
    <property type="molecule type" value="Genomic_DNA"/>
</dbReference>
<dbReference type="Proteomes" id="UP000785613">
    <property type="component" value="Unassembled WGS sequence"/>
</dbReference>
<dbReference type="InterPro" id="IPR015421">
    <property type="entry name" value="PyrdxlP-dep_Trfase_major"/>
</dbReference>
<evidence type="ECO:0000313" key="6">
    <source>
        <dbReference type="EMBL" id="NHZ33326.1"/>
    </source>
</evidence>
<dbReference type="Gene3D" id="3.90.1150.10">
    <property type="entry name" value="Aspartate Aminotransferase, domain 1"/>
    <property type="match status" value="1"/>
</dbReference>
<comment type="cofactor">
    <cofactor evidence="1">
        <name>pyridoxal 5'-phosphate</name>
        <dbReference type="ChEBI" id="CHEBI:597326"/>
    </cofactor>
</comment>